<reference evidence="4 5" key="1">
    <citation type="journal article" date="2018" name="Sci. Rep.">
        <title>Characterisation of pathogen-specific regions and novel effector candidates in Fusarium oxysporum f. sp. cepae.</title>
        <authorList>
            <person name="Armitage A.D."/>
            <person name="Taylor A."/>
            <person name="Sobczyk M.K."/>
            <person name="Baxter L."/>
            <person name="Greenfield B.P."/>
            <person name="Bates H.J."/>
            <person name="Wilson F."/>
            <person name="Jackson A.C."/>
            <person name="Ott S."/>
            <person name="Harrison R.J."/>
            <person name="Clarkson J.P."/>
        </authorList>
    </citation>
    <scope>NUCLEOTIDE SEQUENCE [LARGE SCALE GENOMIC DNA]</scope>
    <source>
        <strain evidence="4 5">FoC_Fus2</strain>
    </source>
</reference>
<sequence>MSSIGVPFCFPDDVLPPEGTYSSREQVREAINDWARPRGYAFSISKSRTYANGKRECVFSCDRGAGRTPSLSGSRETSTRRTGCLFSVLAKEDRITGNWLLKHRQGTQFHTHNHEPSLDPTAHPSHRQLSREDQLKVQNLSNAGIVPKKIRSYLREHSDTIATQQDIYNCISESKRALAKGQSTIHALADELNKEGFWSHICLDDKGVVTAVIFAHPDSLSYVKSYPEVLIMDCTYKTNKYKMPLLDIVGIDACQKTFCVAFAFLSGEEEADFNWALTRLRSLFEEHGIGLPSVILTDRQLALMNAISSLTCFPEATLLLCIWHINKAVLSNCMPAFAKGRDHTEGIEEWKEFYRLWQEIAYSKTKEAYNERLQKFRERYEADHLIEVGYIITIWLEPHKEKFVRAWTDQWLHFEQYATSRCEGIHHLVKSDMNSSQADIFEAWRVIKRVITNQLSEIQANQARQQVTTPNIQESMALYDNIRGWVSHEAILRVEGQRKRLLSELPACTGVFSKTTGLPCAHIILPLQQKEECLQISHFHSHWRYRRPGSPQLIIQPRRHFDRLAIRSVVPLTSTQREPSLFEHVEKQMQQKKPPKCSACGEEGHTRVSRTCPLRHNELRISPAPIFKPPPRAPSLEQPAFIFPRVTTTMTTTTTTTTTIYVATSPVTYPSPPLPAREPSPPRYDRPEAIYARYKASREAWYATLPPRSRRNDKAYRKAKGLPARYPKASVEYALDWKRMGRQCDLGIGKGKRDWIQEEINAYLDFEKTEEEHVNLEEQIRLEEGYYQGRNGIQDCIDDSVLYGQARQAYFDNWNPYM</sequence>
<dbReference type="AlphaFoldDB" id="A0A3L6MRT9"/>
<dbReference type="PANTHER" id="PTHR31569:SF4">
    <property type="entry name" value="SWIM-TYPE DOMAIN-CONTAINING PROTEIN"/>
    <property type="match status" value="1"/>
</dbReference>
<evidence type="ECO:0000259" key="3">
    <source>
        <dbReference type="Pfam" id="PF15288"/>
    </source>
</evidence>
<dbReference type="InterPro" id="IPR018289">
    <property type="entry name" value="MULE_transposase_dom"/>
</dbReference>
<dbReference type="InterPro" id="IPR041670">
    <property type="entry name" value="Znf-CCHC_6"/>
</dbReference>
<feature type="domain" description="MULE transposase" evidence="2">
    <location>
        <begin position="229"/>
        <end position="327"/>
    </location>
</feature>
<evidence type="ECO:0000313" key="5">
    <source>
        <dbReference type="Proteomes" id="UP000270866"/>
    </source>
</evidence>
<evidence type="ECO:0000256" key="1">
    <source>
        <dbReference type="SAM" id="MobiDB-lite"/>
    </source>
</evidence>
<comment type="caution">
    <text evidence="4">The sequence shown here is derived from an EMBL/GenBank/DDBJ whole genome shotgun (WGS) entry which is preliminary data.</text>
</comment>
<dbReference type="InterPro" id="IPR052579">
    <property type="entry name" value="Zinc_finger_SWIM"/>
</dbReference>
<protein>
    <recommendedName>
        <fullName evidence="6">MULE transposase domain-containing protein</fullName>
    </recommendedName>
</protein>
<organism evidence="4 5">
    <name type="scientific">Fusarium oxysporum f. sp. cepae</name>
    <dbReference type="NCBI Taxonomy" id="396571"/>
    <lineage>
        <taxon>Eukaryota</taxon>
        <taxon>Fungi</taxon>
        <taxon>Dikarya</taxon>
        <taxon>Ascomycota</taxon>
        <taxon>Pezizomycotina</taxon>
        <taxon>Sordariomycetes</taxon>
        <taxon>Hypocreomycetidae</taxon>
        <taxon>Hypocreales</taxon>
        <taxon>Nectriaceae</taxon>
        <taxon>Fusarium</taxon>
        <taxon>Fusarium oxysporum species complex</taxon>
    </lineage>
</organism>
<accession>A0A3L6MRT9</accession>
<evidence type="ECO:0000313" key="4">
    <source>
        <dbReference type="EMBL" id="RKK07562.1"/>
    </source>
</evidence>
<name>A0A3L6MRT9_FUSOX</name>
<dbReference type="Pfam" id="PF10551">
    <property type="entry name" value="MULE"/>
    <property type="match status" value="1"/>
</dbReference>
<dbReference type="Proteomes" id="UP000270866">
    <property type="component" value="Unassembled WGS sequence"/>
</dbReference>
<evidence type="ECO:0008006" key="6">
    <source>
        <dbReference type="Google" id="ProtNLM"/>
    </source>
</evidence>
<feature type="domain" description="Zinc knuckle" evidence="3">
    <location>
        <begin position="596"/>
        <end position="626"/>
    </location>
</feature>
<proteinExistence type="predicted"/>
<dbReference type="EMBL" id="MRCU01000016">
    <property type="protein sequence ID" value="RKK07562.1"/>
    <property type="molecule type" value="Genomic_DNA"/>
</dbReference>
<dbReference type="Pfam" id="PF15288">
    <property type="entry name" value="zf-CCHC_6"/>
    <property type="match status" value="1"/>
</dbReference>
<gene>
    <name evidence="4" type="ORF">BFJ65_g17767</name>
</gene>
<dbReference type="PANTHER" id="PTHR31569">
    <property type="entry name" value="SWIM-TYPE DOMAIN-CONTAINING PROTEIN"/>
    <property type="match status" value="1"/>
</dbReference>
<feature type="region of interest" description="Disordered" evidence="1">
    <location>
        <begin position="110"/>
        <end position="131"/>
    </location>
</feature>
<evidence type="ECO:0000259" key="2">
    <source>
        <dbReference type="Pfam" id="PF10551"/>
    </source>
</evidence>